<feature type="domain" description="CusB-like beta-barrel" evidence="3">
    <location>
        <begin position="153"/>
        <end position="224"/>
    </location>
</feature>
<dbReference type="InterPro" id="IPR058792">
    <property type="entry name" value="Beta-barrel_RND_2"/>
</dbReference>
<protein>
    <submittedName>
        <fullName evidence="5">Efflux RND transporter periplasmic adaptor subunit</fullName>
    </submittedName>
</protein>
<evidence type="ECO:0000313" key="6">
    <source>
        <dbReference type="Proteomes" id="UP000823616"/>
    </source>
</evidence>
<dbReference type="PROSITE" id="PS51257">
    <property type="entry name" value="PROKAR_LIPOPROTEIN"/>
    <property type="match status" value="1"/>
</dbReference>
<name>A0A9D9HHE7_9SPIR</name>
<dbReference type="SUPFAM" id="SSF111369">
    <property type="entry name" value="HlyD-like secretion proteins"/>
    <property type="match status" value="1"/>
</dbReference>
<dbReference type="Pfam" id="PF25917">
    <property type="entry name" value="BSH_RND"/>
    <property type="match status" value="1"/>
</dbReference>
<gene>
    <name evidence="5" type="ORF">IAA96_05640</name>
</gene>
<evidence type="ECO:0000256" key="1">
    <source>
        <dbReference type="ARBA" id="ARBA00009477"/>
    </source>
</evidence>
<evidence type="ECO:0000259" key="3">
    <source>
        <dbReference type="Pfam" id="PF25954"/>
    </source>
</evidence>
<dbReference type="Gene3D" id="2.40.30.170">
    <property type="match status" value="1"/>
</dbReference>
<dbReference type="NCBIfam" id="TIGR01730">
    <property type="entry name" value="RND_mfp"/>
    <property type="match status" value="1"/>
</dbReference>
<evidence type="ECO:0000259" key="4">
    <source>
        <dbReference type="Pfam" id="PF25989"/>
    </source>
</evidence>
<dbReference type="AlphaFoldDB" id="A0A9D9HHE7"/>
<dbReference type="GO" id="GO:0015562">
    <property type="term" value="F:efflux transmembrane transporter activity"/>
    <property type="evidence" value="ECO:0007669"/>
    <property type="project" value="TreeGrafter"/>
</dbReference>
<reference evidence="5" key="2">
    <citation type="journal article" date="2021" name="PeerJ">
        <title>Extensive microbial diversity within the chicken gut microbiome revealed by metagenomics and culture.</title>
        <authorList>
            <person name="Gilroy R."/>
            <person name="Ravi A."/>
            <person name="Getino M."/>
            <person name="Pursley I."/>
            <person name="Horton D.L."/>
            <person name="Alikhan N.F."/>
            <person name="Baker D."/>
            <person name="Gharbi K."/>
            <person name="Hall N."/>
            <person name="Watson M."/>
            <person name="Adriaenssens E.M."/>
            <person name="Foster-Nyarko E."/>
            <person name="Jarju S."/>
            <person name="Secka A."/>
            <person name="Antonio M."/>
            <person name="Oren A."/>
            <person name="Chaudhuri R.R."/>
            <person name="La Ragione R."/>
            <person name="Hildebrand F."/>
            <person name="Pallen M.J."/>
        </authorList>
    </citation>
    <scope>NUCLEOTIDE SEQUENCE</scope>
    <source>
        <strain evidence="5">B3-4054</strain>
    </source>
</reference>
<feature type="domain" description="Multidrug resistance protein MdtA-like barrel-sandwich hybrid" evidence="2">
    <location>
        <begin position="72"/>
        <end position="144"/>
    </location>
</feature>
<dbReference type="InterPro" id="IPR058637">
    <property type="entry name" value="YknX-like_C"/>
</dbReference>
<dbReference type="EMBL" id="JADIMS010000103">
    <property type="protein sequence ID" value="MBO8450573.1"/>
    <property type="molecule type" value="Genomic_DNA"/>
</dbReference>
<dbReference type="PANTHER" id="PTHR30469">
    <property type="entry name" value="MULTIDRUG RESISTANCE PROTEIN MDTA"/>
    <property type="match status" value="1"/>
</dbReference>
<dbReference type="Pfam" id="PF25989">
    <property type="entry name" value="YknX_C"/>
    <property type="match status" value="1"/>
</dbReference>
<comment type="caution">
    <text evidence="5">The sequence shown here is derived from an EMBL/GenBank/DDBJ whole genome shotgun (WGS) entry which is preliminary data.</text>
</comment>
<dbReference type="Proteomes" id="UP000823616">
    <property type="component" value="Unassembled WGS sequence"/>
</dbReference>
<dbReference type="InterPro" id="IPR006143">
    <property type="entry name" value="RND_pump_MFP"/>
</dbReference>
<reference evidence="5" key="1">
    <citation type="submission" date="2020-10" db="EMBL/GenBank/DDBJ databases">
        <authorList>
            <person name="Gilroy R."/>
        </authorList>
    </citation>
    <scope>NUCLEOTIDE SEQUENCE</scope>
    <source>
        <strain evidence="5">B3-4054</strain>
    </source>
</reference>
<dbReference type="GO" id="GO:1990281">
    <property type="term" value="C:efflux pump complex"/>
    <property type="evidence" value="ECO:0007669"/>
    <property type="project" value="TreeGrafter"/>
</dbReference>
<dbReference type="FunFam" id="2.40.30.170:FF:000010">
    <property type="entry name" value="Efflux RND transporter periplasmic adaptor subunit"/>
    <property type="match status" value="1"/>
</dbReference>
<feature type="domain" description="YknX-like C-terminal permuted SH3-like" evidence="4">
    <location>
        <begin position="232"/>
        <end position="300"/>
    </location>
</feature>
<dbReference type="Gene3D" id="2.40.420.20">
    <property type="match status" value="1"/>
</dbReference>
<accession>A0A9D9HHE7</accession>
<dbReference type="Pfam" id="PF25954">
    <property type="entry name" value="Beta-barrel_RND_2"/>
    <property type="match status" value="1"/>
</dbReference>
<organism evidence="5 6">
    <name type="scientific">Candidatus Avitreponema avistercoris</name>
    <dbReference type="NCBI Taxonomy" id="2840705"/>
    <lineage>
        <taxon>Bacteria</taxon>
        <taxon>Pseudomonadati</taxon>
        <taxon>Spirochaetota</taxon>
        <taxon>Spirochaetia</taxon>
        <taxon>Spirochaetales</taxon>
        <taxon>Candidatus Avitreponema</taxon>
    </lineage>
</organism>
<dbReference type="InterPro" id="IPR058625">
    <property type="entry name" value="MdtA-like_BSH"/>
</dbReference>
<comment type="similarity">
    <text evidence="1">Belongs to the membrane fusion protein (MFP) (TC 8.A.1) family.</text>
</comment>
<evidence type="ECO:0000313" key="5">
    <source>
        <dbReference type="EMBL" id="MBO8450573.1"/>
    </source>
</evidence>
<proteinExistence type="inferred from homology"/>
<sequence>MAFSSKHLNTVIILIACVIVVAVVILRPAGETAAAVAPAEEETRYSVRSIPAPRETLTSYIQSSGEVEATRSIDVYPDMGGKLVRTNITLGSWVRRGDVIAEVDPSTPGVPYEISPVIAPLSGAVTSQPLQPGTTVSTGTAVAVIGSIDDLQITVHIPERYAALLQTGMQAEVTLDAYPGVIFPATVVRVSPVVDSVSRTKELQLTLNEKDSRVNAGMFAKVRLYTIRKENVVVVPETSILVAMGQEHVFVVSGDGRTAVQRGVTTGMRVDGMVEITAGLEEGEKVIIDGMHLLFDGSPIRDISSSVSGGNAV</sequence>
<evidence type="ECO:0000259" key="2">
    <source>
        <dbReference type="Pfam" id="PF25917"/>
    </source>
</evidence>
<dbReference type="Gene3D" id="2.40.50.100">
    <property type="match status" value="1"/>
</dbReference>